<evidence type="ECO:0000256" key="5">
    <source>
        <dbReference type="SAM" id="Coils"/>
    </source>
</evidence>
<reference evidence="7" key="2">
    <citation type="submission" date="2025-08" db="UniProtKB">
        <authorList>
            <consortium name="Ensembl"/>
        </authorList>
    </citation>
    <scope>IDENTIFICATION</scope>
</reference>
<feature type="coiled-coil region" evidence="5">
    <location>
        <begin position="972"/>
        <end position="1147"/>
    </location>
</feature>
<dbReference type="OrthoDB" id="2436455at2759"/>
<evidence type="ECO:0000256" key="3">
    <source>
        <dbReference type="ARBA" id="ARBA00022553"/>
    </source>
</evidence>
<keyword evidence="8" id="KW-1185">Reference proteome</keyword>
<feature type="coiled-coil region" evidence="5">
    <location>
        <begin position="728"/>
        <end position="769"/>
    </location>
</feature>
<feature type="coiled-coil region" evidence="5">
    <location>
        <begin position="859"/>
        <end position="911"/>
    </location>
</feature>
<dbReference type="InterPro" id="IPR051841">
    <property type="entry name" value="MT-Golgi_org_protein"/>
</dbReference>
<feature type="compositionally biased region" description="Basic and acidic residues" evidence="6">
    <location>
        <begin position="1749"/>
        <end position="1758"/>
    </location>
</feature>
<dbReference type="PANTHER" id="PTHR18902">
    <property type="entry name" value="NUCLEAR MITOTIC APPARATUS PROTEIN 1-RELATED"/>
    <property type="match status" value="1"/>
</dbReference>
<dbReference type="GO" id="GO:0008017">
    <property type="term" value="F:microtubule binding"/>
    <property type="evidence" value="ECO:0007669"/>
    <property type="project" value="TreeGrafter"/>
</dbReference>
<evidence type="ECO:0000313" key="8">
    <source>
        <dbReference type="Proteomes" id="UP000694397"/>
    </source>
</evidence>
<feature type="coiled-coil region" evidence="5">
    <location>
        <begin position="527"/>
        <end position="586"/>
    </location>
</feature>
<organism evidence="7 8">
    <name type="scientific">Scleropages formosus</name>
    <name type="common">Asian bonytongue</name>
    <name type="synonym">Osteoglossum formosum</name>
    <dbReference type="NCBI Taxonomy" id="113540"/>
    <lineage>
        <taxon>Eukaryota</taxon>
        <taxon>Metazoa</taxon>
        <taxon>Chordata</taxon>
        <taxon>Craniata</taxon>
        <taxon>Vertebrata</taxon>
        <taxon>Euteleostomi</taxon>
        <taxon>Actinopterygii</taxon>
        <taxon>Neopterygii</taxon>
        <taxon>Teleostei</taxon>
        <taxon>Osteoglossocephala</taxon>
        <taxon>Osteoglossomorpha</taxon>
        <taxon>Osteoglossiformes</taxon>
        <taxon>Osteoglossidae</taxon>
        <taxon>Scleropages</taxon>
    </lineage>
</organism>
<proteinExistence type="predicted"/>
<evidence type="ECO:0000256" key="4">
    <source>
        <dbReference type="ARBA" id="ARBA00023054"/>
    </source>
</evidence>
<feature type="coiled-coil region" evidence="5">
    <location>
        <begin position="799"/>
        <end position="826"/>
    </location>
</feature>
<dbReference type="GO" id="GO:0005813">
    <property type="term" value="C:centrosome"/>
    <property type="evidence" value="ECO:0007669"/>
    <property type="project" value="TreeGrafter"/>
</dbReference>
<keyword evidence="4 5" id="KW-0175">Coiled coil</keyword>
<feature type="compositionally biased region" description="Basic and acidic residues" evidence="6">
    <location>
        <begin position="1448"/>
        <end position="1481"/>
    </location>
</feature>
<feature type="coiled-coil region" evidence="5">
    <location>
        <begin position="665"/>
        <end position="692"/>
    </location>
</feature>
<accession>A0A8C9RXT7</accession>
<feature type="coiled-coil region" evidence="5">
    <location>
        <begin position="1334"/>
        <end position="1396"/>
    </location>
</feature>
<name>A0A8C9RXT7_SCLFO</name>
<evidence type="ECO:0000313" key="7">
    <source>
        <dbReference type="Ensembl" id="ENSSFOP00015025484.2"/>
    </source>
</evidence>
<feature type="coiled-coil region" evidence="5">
    <location>
        <begin position="436"/>
        <end position="502"/>
    </location>
</feature>
<dbReference type="Proteomes" id="UP000694397">
    <property type="component" value="Chromosome 10"/>
</dbReference>
<feature type="coiled-coil region" evidence="5">
    <location>
        <begin position="51"/>
        <end position="78"/>
    </location>
</feature>
<dbReference type="GO" id="GO:0000922">
    <property type="term" value="C:spindle pole"/>
    <property type="evidence" value="ECO:0007669"/>
    <property type="project" value="TreeGrafter"/>
</dbReference>
<protein>
    <submittedName>
        <fullName evidence="7">Nuclear mitotic apparatus protein 1</fullName>
    </submittedName>
</protein>
<evidence type="ECO:0000256" key="6">
    <source>
        <dbReference type="SAM" id="MobiDB-lite"/>
    </source>
</evidence>
<dbReference type="GO" id="GO:0000132">
    <property type="term" value="P:establishment of mitotic spindle orientation"/>
    <property type="evidence" value="ECO:0007669"/>
    <property type="project" value="TreeGrafter"/>
</dbReference>
<feature type="coiled-coil region" evidence="5">
    <location>
        <begin position="1223"/>
        <end position="1270"/>
    </location>
</feature>
<keyword evidence="2" id="KW-0963">Cytoplasm</keyword>
<dbReference type="GO" id="GO:0005938">
    <property type="term" value="C:cell cortex"/>
    <property type="evidence" value="ECO:0007669"/>
    <property type="project" value="Ensembl"/>
</dbReference>
<comment type="subcellular location">
    <subcellularLocation>
        <location evidence="1">Cytoplasm</location>
    </subcellularLocation>
</comment>
<feature type="compositionally biased region" description="Polar residues" evidence="6">
    <location>
        <begin position="1759"/>
        <end position="1773"/>
    </location>
</feature>
<dbReference type="GO" id="GO:0005876">
    <property type="term" value="C:spindle microtubule"/>
    <property type="evidence" value="ECO:0007669"/>
    <property type="project" value="TreeGrafter"/>
</dbReference>
<reference evidence="7 8" key="1">
    <citation type="submission" date="2019-04" db="EMBL/GenBank/DDBJ databases">
        <authorList>
            <consortium name="Wellcome Sanger Institute Data Sharing"/>
        </authorList>
    </citation>
    <scope>NUCLEOTIDE SEQUENCE [LARGE SCALE GENOMIC DNA]</scope>
</reference>
<evidence type="ECO:0000256" key="2">
    <source>
        <dbReference type="ARBA" id="ARBA00022490"/>
    </source>
</evidence>
<feature type="coiled-coil region" evidence="5">
    <location>
        <begin position="206"/>
        <end position="311"/>
    </location>
</feature>
<feature type="coiled-coil region" evidence="5">
    <location>
        <begin position="102"/>
        <end position="150"/>
    </location>
</feature>
<feature type="region of interest" description="Disordered" evidence="6">
    <location>
        <begin position="1448"/>
        <end position="1509"/>
    </location>
</feature>
<dbReference type="PANTHER" id="PTHR18902:SF24">
    <property type="entry name" value="NUCLEAR MITOTIC APPARATUS PROTEIN 1"/>
    <property type="match status" value="1"/>
</dbReference>
<sequence length="1863" mass="215189">YLSFQTELASVLRFVLYDQDQLYLSDNLEKYLRGQRESPIQDVLNTPQFQLRKLQKQLRQERDMRDELERELANKTQVIQLQHRVQRMMRDSAEHNQQPKEMEELLNKNEALVQRLHEVLKQCQDLKTNKNQMEKKIDDLTEENGVLSVQMREVASHLSSAQAGLERLTAEQQSSQAEWESKRALLEFELSQALSQKHVFVSLLQWERLTQEIADLTQKLSQHQERILQLQKEKDQMQILHNEEKAKFEAANTHLEALISELNNTLSVQQNERELLEQKSREQQAMLKTQIEALSADIASLTETVQQRELDVLSLRQQVDEERRRGKELTEVMAKQEQVASETIQALSERVDHLGNALKVKEVEMLSEREEWNRHRLELSRQQEVFKEAHETASRERDAISAEYHKFCQEKQEVDCKLNQQIMLLEEQRRVDQSFSLQLRRDKQELEEKVASLEAALGELGGKFQNLELESEMQRMDHLELVDSLKVKLQEADETLQKYEGKLADHCRIVEEHIALQNKLTASETSVKELGDELEVERKKYEEAIAANLQKQSQMAEEIGELERKTETMSVEMEHLRRELGKAQEEKLYSEACLVKLTEEGREVANALSAARDQAFLTIKEREAEIVKLSSEVQLLKTTVMSKDDEISSLLQNIKAGEEKISVSQDLLERKIEEHKQSVSALELELSDVNKLLAEKTLAVEMLENDILSLQGQFSFEHERTVSLEQSLKLSESALQDYKRKQDALRKDVVSSKEVIRNLKENLGEVRQEWETFRVHTAEINDNLHVELEKMVGQLQVKMQEERTLASQKESELDLLRLELKEKDDLRIQASEAYESRCKLLEDRICQLNDKLVEVSTLASAKESELISLHKEVEEKENLRVRAIEKEEVQHKEMESRISQLQAQVTELSSLASKKDSELDSLHKEMKEKDNLRVKEMEMEETLRKELGERIAQFQTMMMESSAFASKKESELEFLRKVVEMEEVQRKDLDNKITQLQTQVTDLSTLASKRESELESLHKEMKEKDNRRVKEMEMEEVQRKELESRIIQLQTNTMESSDLAAERKSELDSLHEAMEVEKFQRKELENRIAQLQTQATESSTLASERESELESLHKEMKEKDNLRMKVMEMEEVQRKELEARIAQFQTQVAESSVLASQRESELECLRNGVKERDLMLDAQRIQLEGTINQLKEELHASTSLASLREQIIEKLNEDLRRLDVVHHESMERDAARLRAVAAEELNRKELEETIAKLKQNIFHMTTEREQAEERHLQQVKLLKLENATLLNSKETLLKEQELCKQAEASMVRKLEIAKQELATLLPLRDSVAEKDQLYSELKQQLQIKTEALEHYKLQVEKAKTHYNGKKQQVLEAQEKVQTLEKALESNEHEVKTLKGQMKLLQTSLDQAKLSEKNLVLKVNSLQAQVRPRRVQIYVDYADRQLREQIKLHGTEETLNREPALHPASDKQQESNKQEDLSRDSLDFTLDDSLNATRPSGREESSTPLVRSSERLAAKRRALAGESLETLYFTPMSDREHTQRKLESSITSLGELALDSARKGHSARRRTKQVINITMTKVKSDADSENESFYSLQSAQSVPNLTSQRGRFVSMEMFEEPLSGDQLRNLPGYRRSTAHSTASHRSEFPNYNSSTFGVGAENEPDLTDDWMRIAELQARNKACLPHLKSSYPLESRPSIGIPSFVVTDEDLRTGDPNETIRRASMLPGQIATAVTSHRATLAKKTASCFPRPMTPKDRNDRRFASQNNQNRPPNTPVSSRFAHSRRRQSMMFSIENTPKKNGKSSILQRGINKMRGSTRKSPSSVSRVARSGKSPSVDSAKPQRRSPRIAVGKSPKITASAKKVRKVY</sequence>
<evidence type="ECO:0000256" key="1">
    <source>
        <dbReference type="ARBA" id="ARBA00004496"/>
    </source>
</evidence>
<dbReference type="Ensembl" id="ENSSFOT00015025765.2">
    <property type="protein sequence ID" value="ENSSFOP00015025484.2"/>
    <property type="gene ID" value="ENSSFOG00015016370.2"/>
</dbReference>
<keyword evidence="3" id="KW-0597">Phosphoprotein</keyword>
<reference evidence="7" key="3">
    <citation type="submission" date="2025-09" db="UniProtKB">
        <authorList>
            <consortium name="Ensembl"/>
        </authorList>
    </citation>
    <scope>IDENTIFICATION</scope>
</reference>
<feature type="region of interest" description="Disordered" evidence="6">
    <location>
        <begin position="1737"/>
        <end position="1863"/>
    </location>
</feature>
<dbReference type="GeneTree" id="ENSGT00950000183078"/>